<gene>
    <name evidence="2" type="ORF">BN1723_006230</name>
</gene>
<evidence type="ECO:0000313" key="3">
    <source>
        <dbReference type="Proteomes" id="UP000045706"/>
    </source>
</evidence>
<dbReference type="EMBL" id="CVQI01034162">
    <property type="protein sequence ID" value="CRK44637.1"/>
    <property type="molecule type" value="Genomic_DNA"/>
</dbReference>
<evidence type="ECO:0000256" key="1">
    <source>
        <dbReference type="SAM" id="MobiDB-lite"/>
    </source>
</evidence>
<organism evidence="2 3">
    <name type="scientific">Verticillium longisporum</name>
    <name type="common">Verticillium dahliae var. longisporum</name>
    <dbReference type="NCBI Taxonomy" id="100787"/>
    <lineage>
        <taxon>Eukaryota</taxon>
        <taxon>Fungi</taxon>
        <taxon>Dikarya</taxon>
        <taxon>Ascomycota</taxon>
        <taxon>Pezizomycotina</taxon>
        <taxon>Sordariomycetes</taxon>
        <taxon>Hypocreomycetidae</taxon>
        <taxon>Glomerellales</taxon>
        <taxon>Plectosphaerellaceae</taxon>
        <taxon>Verticillium</taxon>
    </lineage>
</organism>
<feature type="region of interest" description="Disordered" evidence="1">
    <location>
        <begin position="125"/>
        <end position="145"/>
    </location>
</feature>
<accession>A0A0G4NDR8</accession>
<name>A0A0G4NDR8_VERLO</name>
<feature type="compositionally biased region" description="Basic residues" evidence="1">
    <location>
        <begin position="132"/>
        <end position="141"/>
    </location>
</feature>
<reference evidence="3" key="1">
    <citation type="submission" date="2015-05" db="EMBL/GenBank/DDBJ databases">
        <authorList>
            <person name="Fogelqvist Johan"/>
        </authorList>
    </citation>
    <scope>NUCLEOTIDE SEQUENCE [LARGE SCALE GENOMIC DNA]</scope>
</reference>
<evidence type="ECO:0000313" key="2">
    <source>
        <dbReference type="EMBL" id="CRK44637.1"/>
    </source>
</evidence>
<dbReference type="Proteomes" id="UP000045706">
    <property type="component" value="Unassembled WGS sequence"/>
</dbReference>
<sequence length="312" mass="34601">MLRLFIITCLLNKKTREKIAKASPEVHKLFREIKIPALIQTNTFLSCVRGIKDVAAKNNFVLAIDDAAQQAASGDRDNELEDAVKKRHDDGLVEWSIYCRSISQKHRAEVIRIGAEHFAALAAGTPAEGSSKRRKHSHPTRNHPQLFDEGYELDQSMASRALLSALELYLGATVFDGLEETHVRAKEGESADFTAHVLLRVPRTDELNFQLLVSLSARVGDEIAQAKGDAKKLRRKFGPWLAQATGLRPAAAPTSQTAIVRDEIEPTEEAAAAAAIQVFRHKNGLDRMLQVTLTRNAGWHLMEDVFLVPNES</sequence>
<protein>
    <submittedName>
        <fullName evidence="2">Uncharacterized protein</fullName>
    </submittedName>
</protein>
<dbReference type="AlphaFoldDB" id="A0A0G4NDR8"/>
<proteinExistence type="predicted"/>